<dbReference type="AlphaFoldDB" id="A0A183TD94"/>
<reference evidence="2 3" key="2">
    <citation type="submission" date="2018-11" db="EMBL/GenBank/DDBJ databases">
        <authorList>
            <consortium name="Pathogen Informatics"/>
        </authorList>
    </citation>
    <scope>NUCLEOTIDE SEQUENCE [LARGE SCALE GENOMIC DNA]</scope>
    <source>
        <strain evidence="2 3">NST_G2</strain>
    </source>
</reference>
<keyword evidence="3" id="KW-1185">Reference proteome</keyword>
<gene>
    <name evidence="2" type="ORF">SSLN_LOCUS14442</name>
</gene>
<protein>
    <submittedName>
        <fullName evidence="2 4">Uncharacterized protein</fullName>
    </submittedName>
</protein>
<dbReference type="Proteomes" id="UP000275846">
    <property type="component" value="Unassembled WGS sequence"/>
</dbReference>
<reference evidence="4" key="1">
    <citation type="submission" date="2016-06" db="UniProtKB">
        <authorList>
            <consortium name="WormBaseParasite"/>
        </authorList>
    </citation>
    <scope>IDENTIFICATION</scope>
</reference>
<evidence type="ECO:0000313" key="3">
    <source>
        <dbReference type="Proteomes" id="UP000275846"/>
    </source>
</evidence>
<accession>A0A183TD94</accession>
<evidence type="ECO:0000256" key="1">
    <source>
        <dbReference type="SAM" id="MobiDB-lite"/>
    </source>
</evidence>
<dbReference type="OrthoDB" id="10030815at2759"/>
<evidence type="ECO:0000313" key="2">
    <source>
        <dbReference type="EMBL" id="VDM00828.1"/>
    </source>
</evidence>
<dbReference type="WBParaSite" id="SSLN_0001498901-mRNA-1">
    <property type="protein sequence ID" value="SSLN_0001498901-mRNA-1"/>
    <property type="gene ID" value="SSLN_0001498901"/>
</dbReference>
<dbReference type="EMBL" id="UYSU01038978">
    <property type="protein sequence ID" value="VDM00828.1"/>
    <property type="molecule type" value="Genomic_DNA"/>
</dbReference>
<sequence>MSLRLPLQGDMFATIIGTYAPPMTRSDAAKDKFYEDLHALLATVPKVDKLVVLGNLTPTSGQTTLLGNPVIRADEWTLLQSINCAILPWQENLLRKCEHAAVFWLGFLSPVVWPPPPPPPNVYAPQKSKGRQDGWQTRSQRMDQ</sequence>
<organism evidence="4">
    <name type="scientific">Schistocephalus solidus</name>
    <name type="common">Tapeworm</name>
    <dbReference type="NCBI Taxonomy" id="70667"/>
    <lineage>
        <taxon>Eukaryota</taxon>
        <taxon>Metazoa</taxon>
        <taxon>Spiralia</taxon>
        <taxon>Lophotrochozoa</taxon>
        <taxon>Platyhelminthes</taxon>
        <taxon>Cestoda</taxon>
        <taxon>Eucestoda</taxon>
        <taxon>Diphyllobothriidea</taxon>
        <taxon>Diphyllobothriidae</taxon>
        <taxon>Schistocephalus</taxon>
    </lineage>
</organism>
<evidence type="ECO:0000313" key="4">
    <source>
        <dbReference type="WBParaSite" id="SSLN_0001498901-mRNA-1"/>
    </source>
</evidence>
<proteinExistence type="predicted"/>
<feature type="region of interest" description="Disordered" evidence="1">
    <location>
        <begin position="118"/>
        <end position="144"/>
    </location>
</feature>
<feature type="compositionally biased region" description="Polar residues" evidence="1">
    <location>
        <begin position="134"/>
        <end position="144"/>
    </location>
</feature>
<name>A0A183TD94_SCHSO</name>